<dbReference type="Pfam" id="PF20147">
    <property type="entry name" value="Crinkler"/>
    <property type="match status" value="1"/>
</dbReference>
<sequence>MVQVTLLCAIVGVPRSTLVVDFDTDRSVAHLKKATKDENAVKILCDTGELRLFLARKDGAWMRDNSHLYKLI</sequence>
<keyword evidence="3" id="KW-0964">Secreted</keyword>
<dbReference type="InterPro" id="IPR045379">
    <property type="entry name" value="Crinkler_N"/>
</dbReference>
<evidence type="ECO:0000256" key="1">
    <source>
        <dbReference type="ARBA" id="ARBA00004340"/>
    </source>
</evidence>
<evidence type="ECO:0000259" key="4">
    <source>
        <dbReference type="Pfam" id="PF20147"/>
    </source>
</evidence>
<protein>
    <recommendedName>
        <fullName evidence="4">Crinkler effector protein N-terminal domain-containing protein</fullName>
    </recommendedName>
</protein>
<accession>A0AAV1TI53</accession>
<evidence type="ECO:0000313" key="6">
    <source>
        <dbReference type="Proteomes" id="UP001162060"/>
    </source>
</evidence>
<evidence type="ECO:0000256" key="3">
    <source>
        <dbReference type="ARBA" id="ARBA00022525"/>
    </source>
</evidence>
<comment type="subcellular location">
    <subcellularLocation>
        <location evidence="1">Host cell</location>
    </subcellularLocation>
    <subcellularLocation>
        <location evidence="2">Secreted</location>
    </subcellularLocation>
</comment>
<comment type="caution">
    <text evidence="5">The sequence shown here is derived from an EMBL/GenBank/DDBJ whole genome shotgun (WGS) entry which is preliminary data.</text>
</comment>
<dbReference type="EMBL" id="CAKLBY020000051">
    <property type="protein sequence ID" value="CAK7920013.1"/>
    <property type="molecule type" value="Genomic_DNA"/>
</dbReference>
<name>A0AAV1TI53_9STRA</name>
<dbReference type="AlphaFoldDB" id="A0AAV1TI53"/>
<dbReference type="GO" id="GO:0043657">
    <property type="term" value="C:host cell"/>
    <property type="evidence" value="ECO:0007669"/>
    <property type="project" value="UniProtKB-SubCell"/>
</dbReference>
<evidence type="ECO:0000313" key="5">
    <source>
        <dbReference type="EMBL" id="CAK7920013.1"/>
    </source>
</evidence>
<dbReference type="Proteomes" id="UP001162060">
    <property type="component" value="Unassembled WGS sequence"/>
</dbReference>
<dbReference type="GO" id="GO:0005576">
    <property type="term" value="C:extracellular region"/>
    <property type="evidence" value="ECO:0007669"/>
    <property type="project" value="UniProtKB-SubCell"/>
</dbReference>
<evidence type="ECO:0000256" key="2">
    <source>
        <dbReference type="ARBA" id="ARBA00004613"/>
    </source>
</evidence>
<gene>
    <name evidence="5" type="ORF">PM001_LOCUS6386</name>
</gene>
<reference evidence="5" key="1">
    <citation type="submission" date="2024-01" db="EMBL/GenBank/DDBJ databases">
        <authorList>
            <person name="Webb A."/>
        </authorList>
    </citation>
    <scope>NUCLEOTIDE SEQUENCE</scope>
    <source>
        <strain evidence="5">Pm1</strain>
    </source>
</reference>
<proteinExistence type="predicted"/>
<feature type="domain" description="Crinkler effector protein N-terminal" evidence="4">
    <location>
        <begin position="4"/>
        <end position="67"/>
    </location>
</feature>
<organism evidence="5 6">
    <name type="scientific">Peronospora matthiolae</name>
    <dbReference type="NCBI Taxonomy" id="2874970"/>
    <lineage>
        <taxon>Eukaryota</taxon>
        <taxon>Sar</taxon>
        <taxon>Stramenopiles</taxon>
        <taxon>Oomycota</taxon>
        <taxon>Peronosporomycetes</taxon>
        <taxon>Peronosporales</taxon>
        <taxon>Peronosporaceae</taxon>
        <taxon>Peronospora</taxon>
    </lineage>
</organism>